<evidence type="ECO:0000313" key="2">
    <source>
        <dbReference type="Proteomes" id="UP000053593"/>
    </source>
</evidence>
<sequence>MKSLTKAELIAKTEALKNADILDDKGQPTGKKWYEYYEKATKIAKFLLNGENIMKAAGGILAKKFKETDLGAKLYKAFAECVVKFHQDLYANLTTLVLNGQLVNGVETLLDIRPSEMDNFDFSLLKGETDAQVSGMLLFSTLQAMVNKSRIGILECVRRIRWHSQERGSQV</sequence>
<organism evidence="1 2">
    <name type="scientific">Collybiopsis luxurians FD-317 M1</name>
    <dbReference type="NCBI Taxonomy" id="944289"/>
    <lineage>
        <taxon>Eukaryota</taxon>
        <taxon>Fungi</taxon>
        <taxon>Dikarya</taxon>
        <taxon>Basidiomycota</taxon>
        <taxon>Agaricomycotina</taxon>
        <taxon>Agaricomycetes</taxon>
        <taxon>Agaricomycetidae</taxon>
        <taxon>Agaricales</taxon>
        <taxon>Marasmiineae</taxon>
        <taxon>Omphalotaceae</taxon>
        <taxon>Collybiopsis</taxon>
        <taxon>Collybiopsis luxurians</taxon>
    </lineage>
</organism>
<evidence type="ECO:0000313" key="1">
    <source>
        <dbReference type="EMBL" id="KIK53186.1"/>
    </source>
</evidence>
<protein>
    <submittedName>
        <fullName evidence="1">Uncharacterized protein</fullName>
    </submittedName>
</protein>
<reference evidence="1 2" key="1">
    <citation type="submission" date="2014-04" db="EMBL/GenBank/DDBJ databases">
        <title>Evolutionary Origins and Diversification of the Mycorrhizal Mutualists.</title>
        <authorList>
            <consortium name="DOE Joint Genome Institute"/>
            <consortium name="Mycorrhizal Genomics Consortium"/>
            <person name="Kohler A."/>
            <person name="Kuo A."/>
            <person name="Nagy L.G."/>
            <person name="Floudas D."/>
            <person name="Copeland A."/>
            <person name="Barry K.W."/>
            <person name="Cichocki N."/>
            <person name="Veneault-Fourrey C."/>
            <person name="LaButti K."/>
            <person name="Lindquist E.A."/>
            <person name="Lipzen A."/>
            <person name="Lundell T."/>
            <person name="Morin E."/>
            <person name="Murat C."/>
            <person name="Riley R."/>
            <person name="Ohm R."/>
            <person name="Sun H."/>
            <person name="Tunlid A."/>
            <person name="Henrissat B."/>
            <person name="Grigoriev I.V."/>
            <person name="Hibbett D.S."/>
            <person name="Martin F."/>
        </authorList>
    </citation>
    <scope>NUCLEOTIDE SEQUENCE [LARGE SCALE GENOMIC DNA]</scope>
    <source>
        <strain evidence="1 2">FD-317 M1</strain>
    </source>
</reference>
<dbReference type="HOGENOM" id="CLU_1563057_0_0_1"/>
<proteinExistence type="predicted"/>
<name>A0A0D0BEX0_9AGAR</name>
<accession>A0A0D0BEX0</accession>
<dbReference type="Proteomes" id="UP000053593">
    <property type="component" value="Unassembled WGS sequence"/>
</dbReference>
<dbReference type="AlphaFoldDB" id="A0A0D0BEX0"/>
<dbReference type="EMBL" id="KN834832">
    <property type="protein sequence ID" value="KIK53186.1"/>
    <property type="molecule type" value="Genomic_DNA"/>
</dbReference>
<gene>
    <name evidence="1" type="ORF">GYMLUDRAFT_1026956</name>
</gene>
<keyword evidence="2" id="KW-1185">Reference proteome</keyword>